<keyword evidence="10" id="KW-1185">Reference proteome</keyword>
<dbReference type="InterPro" id="IPR016032">
    <property type="entry name" value="Sig_transdc_resp-reg_C-effctor"/>
</dbReference>
<dbReference type="PANTHER" id="PTHR43214">
    <property type="entry name" value="TWO-COMPONENT RESPONSE REGULATOR"/>
    <property type="match status" value="1"/>
</dbReference>
<dbReference type="GO" id="GO:0006355">
    <property type="term" value="P:regulation of DNA-templated transcription"/>
    <property type="evidence" value="ECO:0007669"/>
    <property type="project" value="InterPro"/>
</dbReference>
<keyword evidence="3 9" id="KW-0238">DNA-binding</keyword>
<dbReference type="InterPro" id="IPR039420">
    <property type="entry name" value="WalR-like"/>
</dbReference>
<dbReference type="EMBL" id="JACHGN010000008">
    <property type="protein sequence ID" value="MBB5134507.1"/>
    <property type="molecule type" value="Genomic_DNA"/>
</dbReference>
<feature type="domain" description="Response regulatory" evidence="8">
    <location>
        <begin position="2"/>
        <end position="122"/>
    </location>
</feature>
<dbReference type="InterPro" id="IPR011006">
    <property type="entry name" value="CheY-like_superfamily"/>
</dbReference>
<evidence type="ECO:0000256" key="4">
    <source>
        <dbReference type="ARBA" id="ARBA00023163"/>
    </source>
</evidence>
<dbReference type="PROSITE" id="PS50110">
    <property type="entry name" value="RESPONSE_REGULATORY"/>
    <property type="match status" value="1"/>
</dbReference>
<accession>A0A840PBE5</accession>
<dbReference type="Proteomes" id="UP000578449">
    <property type="component" value="Unassembled WGS sequence"/>
</dbReference>
<dbReference type="Pfam" id="PF00196">
    <property type="entry name" value="GerE"/>
    <property type="match status" value="1"/>
</dbReference>
<dbReference type="PRINTS" id="PR00038">
    <property type="entry name" value="HTHLUXR"/>
</dbReference>
<comment type="caution">
    <text evidence="9">The sequence shown here is derived from an EMBL/GenBank/DDBJ whole genome shotgun (WGS) entry which is preliminary data.</text>
</comment>
<keyword evidence="4" id="KW-0804">Transcription</keyword>
<reference evidence="9 10" key="1">
    <citation type="submission" date="2020-08" db="EMBL/GenBank/DDBJ databases">
        <title>Genomic Encyclopedia of Type Strains, Phase IV (KMG-IV): sequencing the most valuable type-strain genomes for metagenomic binning, comparative biology and taxonomic classification.</title>
        <authorList>
            <person name="Goeker M."/>
        </authorList>
    </citation>
    <scope>NUCLEOTIDE SEQUENCE [LARGE SCALE GENOMIC DNA]</scope>
    <source>
        <strain evidence="9 10">DSM 45615</strain>
    </source>
</reference>
<evidence type="ECO:0000256" key="5">
    <source>
        <dbReference type="PROSITE-ProRule" id="PRU00169"/>
    </source>
</evidence>
<keyword evidence="1 5" id="KW-0597">Phosphoprotein</keyword>
<evidence type="ECO:0000256" key="1">
    <source>
        <dbReference type="ARBA" id="ARBA00022553"/>
    </source>
</evidence>
<feature type="region of interest" description="Disordered" evidence="6">
    <location>
        <begin position="219"/>
        <end position="238"/>
    </location>
</feature>
<dbReference type="CDD" id="cd17535">
    <property type="entry name" value="REC_NarL-like"/>
    <property type="match status" value="1"/>
</dbReference>
<feature type="domain" description="HTH luxR-type" evidence="7">
    <location>
        <begin position="143"/>
        <end position="214"/>
    </location>
</feature>
<dbReference type="SMART" id="SM00448">
    <property type="entry name" value="REC"/>
    <property type="match status" value="1"/>
</dbReference>
<dbReference type="CDD" id="cd06170">
    <property type="entry name" value="LuxR_C_like"/>
    <property type="match status" value="1"/>
</dbReference>
<dbReference type="SUPFAM" id="SSF52172">
    <property type="entry name" value="CheY-like"/>
    <property type="match status" value="1"/>
</dbReference>
<evidence type="ECO:0000256" key="6">
    <source>
        <dbReference type="SAM" id="MobiDB-lite"/>
    </source>
</evidence>
<evidence type="ECO:0000259" key="7">
    <source>
        <dbReference type="PROSITE" id="PS50043"/>
    </source>
</evidence>
<evidence type="ECO:0000256" key="2">
    <source>
        <dbReference type="ARBA" id="ARBA00023015"/>
    </source>
</evidence>
<dbReference type="RefSeq" id="WP_185051399.1">
    <property type="nucleotide sequence ID" value="NZ_BAABIX010000007.1"/>
</dbReference>
<dbReference type="InterPro" id="IPR058245">
    <property type="entry name" value="NreC/VraR/RcsB-like_REC"/>
</dbReference>
<evidence type="ECO:0000259" key="8">
    <source>
        <dbReference type="PROSITE" id="PS50110"/>
    </source>
</evidence>
<dbReference type="AlphaFoldDB" id="A0A840PBE5"/>
<dbReference type="Gene3D" id="3.40.50.2300">
    <property type="match status" value="1"/>
</dbReference>
<evidence type="ECO:0000313" key="10">
    <source>
        <dbReference type="Proteomes" id="UP000578449"/>
    </source>
</evidence>
<dbReference type="PANTHER" id="PTHR43214:SF24">
    <property type="entry name" value="TRANSCRIPTIONAL REGULATORY PROTEIN NARL-RELATED"/>
    <property type="match status" value="1"/>
</dbReference>
<dbReference type="InterPro" id="IPR001789">
    <property type="entry name" value="Sig_transdc_resp-reg_receiver"/>
</dbReference>
<sequence length="238" mass="25904">MRVVIAEDNVLLAEGLQLLLTRAGLEVAATVADEDGFLHAVDRHRPDVTIVDVRLPPSFRHEGIRAALAARQTRPDLPVLVLSQYVEMLYASKLLSDGQGGVGYLLKDRISRVEEFLDALHRVAAGGTVMDPEVVAQLLTHRRDDPIDTLSPREREVLALMAEGCDNAAIAKRLFIVESSVHKHVGSIFAKLGLSATDTGTHRRVLAVLAYLNNQRLLPAAPSRRTPPRTAPSGYSTG</sequence>
<organism evidence="9 10">
    <name type="scientific">Thermocatellispora tengchongensis</name>
    <dbReference type="NCBI Taxonomy" id="1073253"/>
    <lineage>
        <taxon>Bacteria</taxon>
        <taxon>Bacillati</taxon>
        <taxon>Actinomycetota</taxon>
        <taxon>Actinomycetes</taxon>
        <taxon>Streptosporangiales</taxon>
        <taxon>Streptosporangiaceae</taxon>
        <taxon>Thermocatellispora</taxon>
    </lineage>
</organism>
<dbReference type="PROSITE" id="PS50043">
    <property type="entry name" value="HTH_LUXR_2"/>
    <property type="match status" value="1"/>
</dbReference>
<dbReference type="InterPro" id="IPR000792">
    <property type="entry name" value="Tscrpt_reg_LuxR_C"/>
</dbReference>
<feature type="modified residue" description="4-aspartylphosphate" evidence="5">
    <location>
        <position position="52"/>
    </location>
</feature>
<dbReference type="Pfam" id="PF00072">
    <property type="entry name" value="Response_reg"/>
    <property type="match status" value="1"/>
</dbReference>
<dbReference type="SUPFAM" id="SSF46894">
    <property type="entry name" value="C-terminal effector domain of the bipartite response regulators"/>
    <property type="match status" value="1"/>
</dbReference>
<dbReference type="SMART" id="SM00421">
    <property type="entry name" value="HTH_LUXR"/>
    <property type="match status" value="1"/>
</dbReference>
<name>A0A840PBE5_9ACTN</name>
<proteinExistence type="predicted"/>
<evidence type="ECO:0000256" key="3">
    <source>
        <dbReference type="ARBA" id="ARBA00023125"/>
    </source>
</evidence>
<keyword evidence="2" id="KW-0805">Transcription regulation</keyword>
<protein>
    <submittedName>
        <fullName evidence="9">DNA-binding NarL/FixJ family response regulator</fullName>
    </submittedName>
</protein>
<dbReference type="GO" id="GO:0003677">
    <property type="term" value="F:DNA binding"/>
    <property type="evidence" value="ECO:0007669"/>
    <property type="project" value="UniProtKB-KW"/>
</dbReference>
<evidence type="ECO:0000313" key="9">
    <source>
        <dbReference type="EMBL" id="MBB5134507.1"/>
    </source>
</evidence>
<dbReference type="GO" id="GO:0000160">
    <property type="term" value="P:phosphorelay signal transduction system"/>
    <property type="evidence" value="ECO:0007669"/>
    <property type="project" value="InterPro"/>
</dbReference>
<dbReference type="PROSITE" id="PS00622">
    <property type="entry name" value="HTH_LUXR_1"/>
    <property type="match status" value="1"/>
</dbReference>
<gene>
    <name evidence="9" type="ORF">HNP84_004239</name>
</gene>